<evidence type="ECO:0000313" key="1">
    <source>
        <dbReference type="EMBL" id="MPN17399.1"/>
    </source>
</evidence>
<organism evidence="1">
    <name type="scientific">bioreactor metagenome</name>
    <dbReference type="NCBI Taxonomy" id="1076179"/>
    <lineage>
        <taxon>unclassified sequences</taxon>
        <taxon>metagenomes</taxon>
        <taxon>ecological metagenomes</taxon>
    </lineage>
</organism>
<sequence length="63" mass="7058">MQWIRESNHFDGIKYKSSLYSNLVKGMGAINIALPVKEFRKDGLGINLTSKVLVSDIGYLDVN</sequence>
<dbReference type="AlphaFoldDB" id="A0A645FV44"/>
<name>A0A645FV44_9ZZZZ</name>
<accession>A0A645FV44</accession>
<dbReference type="EMBL" id="VSSQ01064515">
    <property type="protein sequence ID" value="MPN17399.1"/>
    <property type="molecule type" value="Genomic_DNA"/>
</dbReference>
<proteinExistence type="predicted"/>
<gene>
    <name evidence="1" type="ORF">SDC9_164752</name>
</gene>
<reference evidence="1" key="1">
    <citation type="submission" date="2019-08" db="EMBL/GenBank/DDBJ databases">
        <authorList>
            <person name="Kucharzyk K."/>
            <person name="Murdoch R.W."/>
            <person name="Higgins S."/>
            <person name="Loffler F."/>
        </authorList>
    </citation>
    <scope>NUCLEOTIDE SEQUENCE</scope>
</reference>
<protein>
    <submittedName>
        <fullName evidence="1">Uncharacterized protein</fullName>
    </submittedName>
</protein>
<comment type="caution">
    <text evidence="1">The sequence shown here is derived from an EMBL/GenBank/DDBJ whole genome shotgun (WGS) entry which is preliminary data.</text>
</comment>